<accession>A0A3M4AMM6</accession>
<proteinExistence type="predicted"/>
<dbReference type="EMBL" id="RBRA01000136">
    <property type="protein sequence ID" value="RMQ24493.1"/>
    <property type="molecule type" value="Genomic_DNA"/>
</dbReference>
<comment type="caution">
    <text evidence="2">The sequence shown here is derived from an EMBL/GenBank/DDBJ whole genome shotgun (WGS) entry which is preliminary data.</text>
</comment>
<gene>
    <name evidence="3" type="ORF">ALQ08_00398</name>
    <name evidence="2" type="ORF">ALQ28_00746</name>
</gene>
<protein>
    <recommendedName>
        <fullName evidence="1">YjiS-like domain-containing protein</fullName>
    </recommendedName>
</protein>
<sequence length="83" mass="9920">MNGFSDVRLALHSQELNEYRPTVLRTVRTKKVDLLASMSRWALYRHRWASRRTLLTLTDDQLRDVGLDFQQARVEAMKPFWRT</sequence>
<dbReference type="Proteomes" id="UP000267908">
    <property type="component" value="Unassembled WGS sequence"/>
</dbReference>
<dbReference type="EMBL" id="RBQG01000290">
    <property type="protein sequence ID" value="RMP08139.1"/>
    <property type="molecule type" value="Genomic_DNA"/>
</dbReference>
<organism evidence="2 4">
    <name type="scientific">Pseudomonas syringae pv. delphinii</name>
    <dbReference type="NCBI Taxonomy" id="192088"/>
    <lineage>
        <taxon>Bacteria</taxon>
        <taxon>Pseudomonadati</taxon>
        <taxon>Pseudomonadota</taxon>
        <taxon>Gammaproteobacteria</taxon>
        <taxon>Pseudomonadales</taxon>
        <taxon>Pseudomonadaceae</taxon>
        <taxon>Pseudomonas</taxon>
    </lineage>
</organism>
<name>A0A3M4AMM6_9PSED</name>
<dbReference type="Proteomes" id="UP000269044">
    <property type="component" value="Unassembled WGS sequence"/>
</dbReference>
<dbReference type="AlphaFoldDB" id="A0A3M4AMM6"/>
<dbReference type="InterPro" id="IPR009506">
    <property type="entry name" value="YjiS-like"/>
</dbReference>
<dbReference type="RefSeq" id="WP_024682022.1">
    <property type="nucleotide sequence ID" value="NZ_LJQH01000334.1"/>
</dbReference>
<evidence type="ECO:0000313" key="5">
    <source>
        <dbReference type="Proteomes" id="UP000269044"/>
    </source>
</evidence>
<dbReference type="Pfam" id="PF06568">
    <property type="entry name" value="YjiS-like"/>
    <property type="match status" value="1"/>
</dbReference>
<evidence type="ECO:0000313" key="4">
    <source>
        <dbReference type="Proteomes" id="UP000267908"/>
    </source>
</evidence>
<evidence type="ECO:0000313" key="3">
    <source>
        <dbReference type="EMBL" id="RMQ24493.1"/>
    </source>
</evidence>
<evidence type="ECO:0000313" key="2">
    <source>
        <dbReference type="EMBL" id="RMP08139.1"/>
    </source>
</evidence>
<reference evidence="4 5" key="1">
    <citation type="submission" date="2018-08" db="EMBL/GenBank/DDBJ databases">
        <title>Recombination of ecologically and evolutionarily significant loci maintains genetic cohesion in the Pseudomonas syringae species complex.</title>
        <authorList>
            <person name="Dillon M."/>
            <person name="Thakur S."/>
            <person name="Almeida R.N.D."/>
            <person name="Weir B.S."/>
            <person name="Guttman D.S."/>
        </authorList>
    </citation>
    <scope>NUCLEOTIDE SEQUENCE [LARGE SCALE GENOMIC DNA]</scope>
    <source>
        <strain evidence="3 5">ICMP 13052</strain>
        <strain evidence="2 4">ICMP 4330</strain>
    </source>
</reference>
<evidence type="ECO:0000259" key="1">
    <source>
        <dbReference type="Pfam" id="PF06568"/>
    </source>
</evidence>
<feature type="domain" description="YjiS-like" evidence="1">
    <location>
        <begin position="35"/>
        <end position="73"/>
    </location>
</feature>